<comment type="subcellular location">
    <subcellularLocation>
        <location evidence="1">Secreted</location>
    </subcellularLocation>
</comment>
<dbReference type="InterPro" id="IPR053180">
    <property type="entry name" value="Ca-binding_acidic-repeat"/>
</dbReference>
<dbReference type="Gene3D" id="4.10.1080.10">
    <property type="entry name" value="TSP type-3 repeat"/>
    <property type="match status" value="1"/>
</dbReference>
<dbReference type="InterPro" id="IPR059100">
    <property type="entry name" value="TSP3_bac"/>
</dbReference>
<reference evidence="6 7" key="1">
    <citation type="submission" date="2022-06" db="EMBL/GenBank/DDBJ databases">
        <title>Haloarcula sp. a new haloarchaeum isolate from saline soil.</title>
        <authorList>
            <person name="Strakova D."/>
            <person name="Galisteo C."/>
            <person name="Sanchez-Porro C."/>
            <person name="Ventosa A."/>
        </authorList>
    </citation>
    <scope>NUCLEOTIDE SEQUENCE [LARGE SCALE GENOMIC DNA]</scope>
    <source>
        <strain evidence="6 7">JCM 15760</strain>
    </source>
</reference>
<feature type="compositionally biased region" description="Low complexity" evidence="5">
    <location>
        <begin position="160"/>
        <end position="172"/>
    </location>
</feature>
<dbReference type="SUPFAM" id="SSF55486">
    <property type="entry name" value="Metalloproteases ('zincins'), catalytic domain"/>
    <property type="match status" value="1"/>
</dbReference>
<evidence type="ECO:0000256" key="5">
    <source>
        <dbReference type="SAM" id="MobiDB-lite"/>
    </source>
</evidence>
<proteinExistence type="predicted"/>
<dbReference type="RefSeq" id="WP_152422981.1">
    <property type="nucleotide sequence ID" value="NZ_BAABDY010000005.1"/>
</dbReference>
<protein>
    <submittedName>
        <fullName evidence="6">Uncharacterized protein</fullName>
    </submittedName>
</protein>
<dbReference type="Proteomes" id="UP001248536">
    <property type="component" value="Unassembled WGS sequence"/>
</dbReference>
<feature type="region of interest" description="Disordered" evidence="5">
    <location>
        <begin position="33"/>
        <end position="231"/>
    </location>
</feature>
<name>A0ABU2F6L6_HALAR</name>
<keyword evidence="4" id="KW-0106">Calcium</keyword>
<dbReference type="InterPro" id="IPR024079">
    <property type="entry name" value="MetalloPept_cat_dom_sf"/>
</dbReference>
<dbReference type="InterPro" id="IPR028974">
    <property type="entry name" value="TSP_type-3_rpt"/>
</dbReference>
<sequence length="449" mass="48271">MVTILRMRNVIITVIVSSLVLTAGCGEYLGGSSNNDIEESTPAQTATSEQPSTEISPTKQATDTKTEPPTEVVTDSDGDGLTDSREQELNTDPNDNDTDSDQLNDSEEVEVYGTNPTESDTDGDGLTDGEEVKIYSTDPLRADSDEDRLNDSTEIEEYGTSPTNNDTDSDNLTDGREALELDTSPLSADTDRDNLSDSAEVKRLETSPTNIDSDNDGIADGPEINKKDLYPGADPMKKDVFVAVDYVEKVDAQKREEIKEKFAEAPVENPDGSTGITLHIYWDDTLTCKDAVERTSGVGPIDYSCVTTGDTSDLEGWETNPDVVFGDTHTGYYSTRIVSDIEGSTQEGASIAGFASEGDTAFVEANTQNLGAVFTHELGHQLGIGDVPGHGSSVSYNQYSSVMNYNSPSGTIRFATDSGPNAKSDWEYINESISSNGRPAETVVAEDSR</sequence>
<comment type="caution">
    <text evidence="6">The sequence shown here is derived from an EMBL/GenBank/DDBJ whole genome shotgun (WGS) entry which is preliminary data.</text>
</comment>
<evidence type="ECO:0000313" key="7">
    <source>
        <dbReference type="Proteomes" id="UP001248536"/>
    </source>
</evidence>
<dbReference type="PANTHER" id="PTHR37467:SF1">
    <property type="entry name" value="EXPORTED CALCIUM-BINDING GLYCOPROTEIN"/>
    <property type="match status" value="1"/>
</dbReference>
<accession>A0ABU2F6L6</accession>
<organism evidence="6 7">
    <name type="scientific">Haloarcula argentinensis</name>
    <dbReference type="NCBI Taxonomy" id="43776"/>
    <lineage>
        <taxon>Archaea</taxon>
        <taxon>Methanobacteriati</taxon>
        <taxon>Methanobacteriota</taxon>
        <taxon>Stenosarchaea group</taxon>
        <taxon>Halobacteria</taxon>
        <taxon>Halobacteriales</taxon>
        <taxon>Haloarculaceae</taxon>
        <taxon>Haloarcula</taxon>
    </lineage>
</organism>
<feature type="compositionally biased region" description="Acidic residues" evidence="5">
    <location>
        <begin position="94"/>
        <end position="110"/>
    </location>
</feature>
<dbReference type="EMBL" id="JAMQCP010000005">
    <property type="protein sequence ID" value="MDS0255878.1"/>
    <property type="molecule type" value="Genomic_DNA"/>
</dbReference>
<dbReference type="Gene3D" id="3.40.390.10">
    <property type="entry name" value="Collagenase (Catalytic Domain)"/>
    <property type="match status" value="1"/>
</dbReference>
<keyword evidence="2" id="KW-0964">Secreted</keyword>
<evidence type="ECO:0000256" key="3">
    <source>
        <dbReference type="ARBA" id="ARBA00022729"/>
    </source>
</evidence>
<dbReference type="SUPFAM" id="SSF103647">
    <property type="entry name" value="TSP type-3 repeat"/>
    <property type="match status" value="2"/>
</dbReference>
<feature type="compositionally biased region" description="Basic and acidic residues" evidence="5">
    <location>
        <begin position="140"/>
        <end position="151"/>
    </location>
</feature>
<evidence type="ECO:0000256" key="1">
    <source>
        <dbReference type="ARBA" id="ARBA00004613"/>
    </source>
</evidence>
<keyword evidence="7" id="KW-1185">Reference proteome</keyword>
<feature type="compositionally biased region" description="Polar residues" evidence="5">
    <location>
        <begin position="33"/>
        <end position="61"/>
    </location>
</feature>
<dbReference type="Pfam" id="PF18884">
    <property type="entry name" value="TSP3_bac"/>
    <property type="match status" value="3"/>
</dbReference>
<feature type="compositionally biased region" description="Acidic residues" evidence="5">
    <location>
        <begin position="119"/>
        <end position="129"/>
    </location>
</feature>
<dbReference type="PANTHER" id="PTHR37467">
    <property type="entry name" value="EXPORTED CALCIUM-BINDING GLYCOPROTEIN-RELATED"/>
    <property type="match status" value="1"/>
</dbReference>
<feature type="compositionally biased region" description="Basic and acidic residues" evidence="5">
    <location>
        <begin position="189"/>
        <end position="205"/>
    </location>
</feature>
<gene>
    <name evidence="6" type="ORF">NC662_19440</name>
</gene>
<keyword evidence="3" id="KW-0732">Signal</keyword>
<dbReference type="PROSITE" id="PS51257">
    <property type="entry name" value="PROKAR_LIPOPROTEIN"/>
    <property type="match status" value="1"/>
</dbReference>
<evidence type="ECO:0000313" key="6">
    <source>
        <dbReference type="EMBL" id="MDS0255878.1"/>
    </source>
</evidence>
<evidence type="ECO:0000256" key="2">
    <source>
        <dbReference type="ARBA" id="ARBA00022525"/>
    </source>
</evidence>
<evidence type="ECO:0000256" key="4">
    <source>
        <dbReference type="ARBA" id="ARBA00022837"/>
    </source>
</evidence>